<proteinExistence type="predicted"/>
<evidence type="ECO:0000313" key="1">
    <source>
        <dbReference type="EMBL" id="TGL45816.1"/>
    </source>
</evidence>
<protein>
    <recommendedName>
        <fullName evidence="3">Class I SAM-dependent methyltransferase</fullName>
    </recommendedName>
</protein>
<dbReference type="Pfam" id="PF13578">
    <property type="entry name" value="Methyltransf_24"/>
    <property type="match status" value="1"/>
</dbReference>
<organism evidence="1 2">
    <name type="scientific">Leptospira perdikensis</name>
    <dbReference type="NCBI Taxonomy" id="2484948"/>
    <lineage>
        <taxon>Bacteria</taxon>
        <taxon>Pseudomonadati</taxon>
        <taxon>Spirochaetota</taxon>
        <taxon>Spirochaetia</taxon>
        <taxon>Leptospirales</taxon>
        <taxon>Leptospiraceae</taxon>
        <taxon>Leptospira</taxon>
    </lineage>
</organism>
<dbReference type="Proteomes" id="UP000298125">
    <property type="component" value="Unassembled WGS sequence"/>
</dbReference>
<sequence>MYDFYFGEKEQIFSDEKNYLLTVKRMMPRWCNSIPDSEFLAIYDDLNSSNIVRSESTGVIVETGCGASTIVLSYFALKYNKKLYTWDTNQNKLSYIRSIICDTHQRIFQKALHDNWIYIGYLSTSNELGIPMLAEKKESIDFGFFDSEHTSDVLVPELESALKLVNDKAIFALDDANYRYRHKNIAYINVFRKKLGLPPVGEPAENLGECYYVLAESIIKDQFPKSSKIKDSYKETFKEDIFWNYFSNDRAIMNSLGMEKMKELEHRYDSFRILK</sequence>
<dbReference type="EMBL" id="RQGA01000001">
    <property type="protein sequence ID" value="TGL45816.1"/>
    <property type="molecule type" value="Genomic_DNA"/>
</dbReference>
<accession>A0A4R9JK16</accession>
<comment type="caution">
    <text evidence="1">The sequence shown here is derived from an EMBL/GenBank/DDBJ whole genome shotgun (WGS) entry which is preliminary data.</text>
</comment>
<dbReference type="RefSeq" id="WP_135575113.1">
    <property type="nucleotide sequence ID" value="NZ_RQGA01000001.1"/>
</dbReference>
<gene>
    <name evidence="1" type="ORF">EHQ49_00055</name>
</gene>
<dbReference type="InterPro" id="IPR029063">
    <property type="entry name" value="SAM-dependent_MTases_sf"/>
</dbReference>
<keyword evidence="2" id="KW-1185">Reference proteome</keyword>
<reference evidence="1" key="1">
    <citation type="journal article" date="2019" name="PLoS Negl. Trop. Dis.">
        <title>Revisiting the worldwide diversity of Leptospira species in the environment.</title>
        <authorList>
            <person name="Vincent A.T."/>
            <person name="Schiettekatte O."/>
            <person name="Bourhy P."/>
            <person name="Veyrier F.J."/>
            <person name="Picardeau M."/>
        </authorList>
    </citation>
    <scope>NUCLEOTIDE SEQUENCE [LARGE SCALE GENOMIC DNA]</scope>
    <source>
        <strain evidence="1">201702692</strain>
    </source>
</reference>
<evidence type="ECO:0000313" key="2">
    <source>
        <dbReference type="Proteomes" id="UP000298125"/>
    </source>
</evidence>
<dbReference type="Gene3D" id="3.40.50.150">
    <property type="entry name" value="Vaccinia Virus protein VP39"/>
    <property type="match status" value="1"/>
</dbReference>
<dbReference type="AlphaFoldDB" id="A0A4R9JK16"/>
<name>A0A4R9JK16_9LEPT</name>
<dbReference type="OrthoDB" id="337217at2"/>
<evidence type="ECO:0008006" key="3">
    <source>
        <dbReference type="Google" id="ProtNLM"/>
    </source>
</evidence>